<name>A0AAT9GDI7_9RICK</name>
<dbReference type="EMBL" id="AP029172">
    <property type="protein sequence ID" value="BFD47769.1"/>
    <property type="molecule type" value="Genomic_DNA"/>
</dbReference>
<evidence type="ECO:0000313" key="1">
    <source>
        <dbReference type="EMBL" id="BFD47769.1"/>
    </source>
</evidence>
<proteinExistence type="predicted"/>
<protein>
    <submittedName>
        <fullName evidence="1">Uncharacterized protein</fullName>
    </submittedName>
</protein>
<organism evidence="1">
    <name type="scientific">Wolbachia endosymbiont of Sergentomyia squamirostris</name>
    <dbReference type="NCBI Taxonomy" id="3113640"/>
    <lineage>
        <taxon>Bacteria</taxon>
        <taxon>Pseudomonadati</taxon>
        <taxon>Pseudomonadota</taxon>
        <taxon>Alphaproteobacteria</taxon>
        <taxon>Rickettsiales</taxon>
        <taxon>Anaplasmataceae</taxon>
        <taxon>Wolbachieae</taxon>
        <taxon>Wolbachia</taxon>
    </lineage>
</organism>
<gene>
    <name evidence="1" type="ORF">DMENIID0003_08430</name>
</gene>
<reference evidence="1" key="1">
    <citation type="submission" date="2024-01" db="EMBL/GenBank/DDBJ databases">
        <title>Sequencing the genomes of a sandfly, Sergentomyia squamirostris, and its two endosymbionts.</title>
        <authorList>
            <person name="Itokawa K."/>
            <person name="Sanjoba C."/>
        </authorList>
    </citation>
    <scope>NUCLEOTIDE SEQUENCE</scope>
    <source>
        <strain evidence="1">WSSQ</strain>
    </source>
</reference>
<sequence>MLEFVTINLVIAGQPNPCVQANNINVNSNKVRLLYDKVIPMVNNPVAILHSPNINNGLFLESMIIPLTNFDTP</sequence>
<dbReference type="AlphaFoldDB" id="A0AAT9GDI7"/>
<accession>A0AAT9GDI7</accession>